<evidence type="ECO:0000313" key="2">
    <source>
        <dbReference type="Proteomes" id="UP000824156"/>
    </source>
</evidence>
<protein>
    <submittedName>
        <fullName evidence="1">Uncharacterized protein</fullName>
    </submittedName>
</protein>
<organism evidence="1 2">
    <name type="scientific">Candidatus Sphingobacterium stercoripullorum</name>
    <dbReference type="NCBI Taxonomy" id="2838759"/>
    <lineage>
        <taxon>Bacteria</taxon>
        <taxon>Pseudomonadati</taxon>
        <taxon>Bacteroidota</taxon>
        <taxon>Sphingobacteriia</taxon>
        <taxon>Sphingobacteriales</taxon>
        <taxon>Sphingobacteriaceae</taxon>
        <taxon>Sphingobacterium</taxon>
    </lineage>
</organism>
<comment type="caution">
    <text evidence="1">The sequence shown here is derived from an EMBL/GenBank/DDBJ whole genome shotgun (WGS) entry which is preliminary data.</text>
</comment>
<sequence length="449" mass="52671">MIKNFKMKFPLSVSTTSYNGKCKDWGKVIYRTEEVDIDTLADYVKQGFCFTHIFKNIANEQFCTRQKTISNFDMTYVVFLDIDESPIPAPTFYGSVSCPPSMLYTTPNNITGKVNRYRLVYLFESPITNNDDYKTLVNKIADRIKCDIPDFHIDTTCVNCSQQMGGNSLNNCILYKNYSIYNYSDFIKKDNCQNRESCIPIAYKKEEKNDIQQGIADDEIVITNHEFLNDFWGMVDYDSALFFLTKYKNTYPIVDITPVDESQPFIRLNDNYTQIKRRTYIIKDKYGNRQTLPVKIKKGNRERILFLNALLRLKIQPNMAFEHLLYSLTYERQYWIDNTDRTITNHVLYKIAKGAFLKRHEYIPNNLNHRNKNKSGYKVNPAYCKSKGVSPRSMANRIRTMVSDQVLLENYDFTKSVAENSQILKDKGIKPNSERRLYSFLHNYKNKQD</sequence>
<dbReference type="Proteomes" id="UP000824156">
    <property type="component" value="Unassembled WGS sequence"/>
</dbReference>
<accession>A0A9D1WA76</accession>
<dbReference type="EMBL" id="DXEZ01000302">
    <property type="protein sequence ID" value="HIX55476.1"/>
    <property type="molecule type" value="Genomic_DNA"/>
</dbReference>
<reference evidence="1" key="1">
    <citation type="journal article" date="2021" name="PeerJ">
        <title>Extensive microbial diversity within the chicken gut microbiome revealed by metagenomics and culture.</title>
        <authorList>
            <person name="Gilroy R."/>
            <person name="Ravi A."/>
            <person name="Getino M."/>
            <person name="Pursley I."/>
            <person name="Horton D.L."/>
            <person name="Alikhan N.F."/>
            <person name="Baker D."/>
            <person name="Gharbi K."/>
            <person name="Hall N."/>
            <person name="Watson M."/>
            <person name="Adriaenssens E.M."/>
            <person name="Foster-Nyarko E."/>
            <person name="Jarju S."/>
            <person name="Secka A."/>
            <person name="Antonio M."/>
            <person name="Oren A."/>
            <person name="Chaudhuri R.R."/>
            <person name="La Ragione R."/>
            <person name="Hildebrand F."/>
            <person name="Pallen M.J."/>
        </authorList>
    </citation>
    <scope>NUCLEOTIDE SEQUENCE</scope>
    <source>
        <strain evidence="1">1719</strain>
    </source>
</reference>
<dbReference type="AlphaFoldDB" id="A0A9D1WA76"/>
<proteinExistence type="predicted"/>
<reference evidence="1" key="2">
    <citation type="submission" date="2021-04" db="EMBL/GenBank/DDBJ databases">
        <authorList>
            <person name="Gilroy R."/>
        </authorList>
    </citation>
    <scope>NUCLEOTIDE SEQUENCE</scope>
    <source>
        <strain evidence="1">1719</strain>
    </source>
</reference>
<name>A0A9D1WA76_9SPHI</name>
<evidence type="ECO:0000313" key="1">
    <source>
        <dbReference type="EMBL" id="HIX55476.1"/>
    </source>
</evidence>
<gene>
    <name evidence="1" type="ORF">H9853_10665</name>
</gene>